<gene>
    <name evidence="8" type="ORF">AYL99_00949</name>
</gene>
<dbReference type="Pfam" id="PF01565">
    <property type="entry name" value="FAD_binding_4"/>
    <property type="match status" value="1"/>
</dbReference>
<dbReference type="InterPro" id="IPR006094">
    <property type="entry name" value="Oxid_FAD_bind_N"/>
</dbReference>
<accession>A0A178ZZ12</accession>
<keyword evidence="6" id="KW-0472">Membrane</keyword>
<dbReference type="GO" id="GO:0008202">
    <property type="term" value="P:steroid metabolic process"/>
    <property type="evidence" value="ECO:0007669"/>
    <property type="project" value="TreeGrafter"/>
</dbReference>
<evidence type="ECO:0000313" key="8">
    <source>
        <dbReference type="EMBL" id="OAP64977.1"/>
    </source>
</evidence>
<dbReference type="GO" id="GO:0000246">
    <property type="term" value="F:Delta24(24-1) sterol reductase activity"/>
    <property type="evidence" value="ECO:0007669"/>
    <property type="project" value="TreeGrafter"/>
</dbReference>
<dbReference type="AlphaFoldDB" id="A0A178ZZ12"/>
<dbReference type="EMBL" id="LVYI01000001">
    <property type="protein sequence ID" value="OAP64977.1"/>
    <property type="molecule type" value="Genomic_DNA"/>
</dbReference>
<comment type="subcellular location">
    <subcellularLocation>
        <location evidence="1">Membrane</location>
        <topology evidence="1">Single-pass membrane protein</topology>
    </subcellularLocation>
</comment>
<evidence type="ECO:0000259" key="7">
    <source>
        <dbReference type="PROSITE" id="PS51387"/>
    </source>
</evidence>
<dbReference type="GO" id="GO:0005737">
    <property type="term" value="C:cytoplasm"/>
    <property type="evidence" value="ECO:0007669"/>
    <property type="project" value="TreeGrafter"/>
</dbReference>
<dbReference type="GO" id="GO:0016020">
    <property type="term" value="C:membrane"/>
    <property type="evidence" value="ECO:0007669"/>
    <property type="project" value="UniProtKB-SubCell"/>
</dbReference>
<dbReference type="PANTHER" id="PTHR10801">
    <property type="entry name" value="24-DEHYDROCHOLESTEROL REDUCTASE"/>
    <property type="match status" value="1"/>
</dbReference>
<evidence type="ECO:0000256" key="2">
    <source>
        <dbReference type="ARBA" id="ARBA00012405"/>
    </source>
</evidence>
<evidence type="ECO:0000256" key="3">
    <source>
        <dbReference type="ARBA" id="ARBA00022692"/>
    </source>
</evidence>
<evidence type="ECO:0000256" key="6">
    <source>
        <dbReference type="ARBA" id="ARBA00023136"/>
    </source>
</evidence>
<keyword evidence="4" id="KW-1133">Transmembrane helix</keyword>
<dbReference type="PANTHER" id="PTHR10801:SF0">
    <property type="entry name" value="DELTA(24)-STEROL REDUCTASE"/>
    <property type="match status" value="1"/>
</dbReference>
<dbReference type="InterPro" id="IPR016166">
    <property type="entry name" value="FAD-bd_PCMH"/>
</dbReference>
<evidence type="ECO:0000256" key="1">
    <source>
        <dbReference type="ARBA" id="ARBA00004167"/>
    </source>
</evidence>
<dbReference type="PROSITE" id="PS51387">
    <property type="entry name" value="FAD_PCMH"/>
    <property type="match status" value="1"/>
</dbReference>
<dbReference type="GO" id="GO:0050614">
    <property type="term" value="F:Delta24-sterol reductase activity"/>
    <property type="evidence" value="ECO:0007669"/>
    <property type="project" value="UniProtKB-EC"/>
</dbReference>
<name>A0A178ZZ12_9EURO</name>
<keyword evidence="9" id="KW-1185">Reference proteome</keyword>
<dbReference type="STRING" id="1367422.A0A178ZZ12"/>
<comment type="caution">
    <text evidence="8">The sequence shown here is derived from an EMBL/GenBank/DDBJ whole genome shotgun (WGS) entry which is preliminary data.</text>
</comment>
<dbReference type="GeneID" id="30005119"/>
<feature type="domain" description="FAD-binding PCMH-type" evidence="7">
    <location>
        <begin position="1"/>
        <end position="176"/>
    </location>
</feature>
<reference evidence="8 9" key="1">
    <citation type="submission" date="2016-04" db="EMBL/GenBank/DDBJ databases">
        <title>Draft genome of Fonsecaea erecta CBS 125763.</title>
        <authorList>
            <person name="Weiss V.A."/>
            <person name="Vicente V.A."/>
            <person name="Raittz R.T."/>
            <person name="Moreno L.F."/>
            <person name="De Souza E.M."/>
            <person name="Pedrosa F.O."/>
            <person name="Steffens M.B."/>
            <person name="Faoro H."/>
            <person name="Tadra-Sfeir M.Z."/>
            <person name="Najafzadeh M.J."/>
            <person name="Felipe M.S."/>
            <person name="Teixeira M."/>
            <person name="Sun J."/>
            <person name="Xi L."/>
            <person name="Gomes R."/>
            <person name="De Azevedo C.M."/>
            <person name="Salgado C.G."/>
            <person name="Da Silva M.B."/>
            <person name="Nascimento M.F."/>
            <person name="Queiroz-Telles F."/>
            <person name="Attili D.S."/>
            <person name="Gorbushina A."/>
        </authorList>
    </citation>
    <scope>NUCLEOTIDE SEQUENCE [LARGE SCALE GENOMIC DNA]</scope>
    <source>
        <strain evidence="8 9">CBS 125763</strain>
    </source>
</reference>
<keyword evidence="5" id="KW-0560">Oxidoreductase</keyword>
<evidence type="ECO:0000256" key="4">
    <source>
        <dbReference type="ARBA" id="ARBA00022989"/>
    </source>
</evidence>
<evidence type="ECO:0000313" key="9">
    <source>
        <dbReference type="Proteomes" id="UP000078343"/>
    </source>
</evidence>
<sequence>MSSSRLASQRISHAICVEHLASEVKTFHLRKKGFRIYHKTTSCTRPTLFNPNQIVDISHLSKICSINKEAQYALVEPNVTIFDLVQAVLPYGLLPKVVMEFPNVTVGGAFSGASGNSSCFKFGLFEQTIDWIEIVLADGRIVTASPHEHPDLFYGAAGTLGTLGIVTLLRVQCIPASPYVELTYSPFCGAAAKDDALKQIQSEVRENRVDYVDGIIFRHNLALVMTGRLSRKRLPPGLHQTFQQRSDPWFCMHALSLTLAQEKTTITVPILDYLFRYDRGAFWGGNAALAYFNLPCNRLFRWALDSLLQATALTQVIHTAKLARSFVVQDLAVPLSNASSFLSDISQILDLSERPIWLCPVTNIYHDKPTFTSSVRCPRTREPEKLIDVGLYGMSFANAEEFGNVNRALERSLRIHGGQKALFASSFYTEDEFWSIYDRKWYTALREKYNAASLPSVYEKVQDPTEAETGKLGLTRNDVLRARLEGQGEATSWVVAWFWRTRPLPGVYGLIKFLVGGDYLLSKGRSVDSRRL</sequence>
<dbReference type="Proteomes" id="UP000078343">
    <property type="component" value="Unassembled WGS sequence"/>
</dbReference>
<dbReference type="Gene3D" id="3.30.465.10">
    <property type="match status" value="1"/>
</dbReference>
<organism evidence="8 9">
    <name type="scientific">Fonsecaea erecta</name>
    <dbReference type="NCBI Taxonomy" id="1367422"/>
    <lineage>
        <taxon>Eukaryota</taxon>
        <taxon>Fungi</taxon>
        <taxon>Dikarya</taxon>
        <taxon>Ascomycota</taxon>
        <taxon>Pezizomycotina</taxon>
        <taxon>Eurotiomycetes</taxon>
        <taxon>Chaetothyriomycetidae</taxon>
        <taxon>Chaetothyriales</taxon>
        <taxon>Herpotrichiellaceae</taxon>
        <taxon>Fonsecaea</taxon>
    </lineage>
</organism>
<dbReference type="InterPro" id="IPR040165">
    <property type="entry name" value="Diminuto-like"/>
</dbReference>
<dbReference type="InterPro" id="IPR016169">
    <property type="entry name" value="FAD-bd_PCMH_sub2"/>
</dbReference>
<dbReference type="GO" id="GO:0071949">
    <property type="term" value="F:FAD binding"/>
    <property type="evidence" value="ECO:0007669"/>
    <property type="project" value="InterPro"/>
</dbReference>
<dbReference type="SUPFAM" id="SSF56176">
    <property type="entry name" value="FAD-binding/transporter-associated domain-like"/>
    <property type="match status" value="1"/>
</dbReference>
<dbReference type="InterPro" id="IPR036318">
    <property type="entry name" value="FAD-bd_PCMH-like_sf"/>
</dbReference>
<dbReference type="EC" id="1.3.1.72" evidence="2"/>
<proteinExistence type="predicted"/>
<dbReference type="OrthoDB" id="415825at2759"/>
<dbReference type="RefSeq" id="XP_018698344.1">
    <property type="nucleotide sequence ID" value="XM_018832465.1"/>
</dbReference>
<protein>
    <recommendedName>
        <fullName evidence="2">Delta(24)-sterol reductase</fullName>
        <ecNumber evidence="2">1.3.1.72</ecNumber>
    </recommendedName>
</protein>
<keyword evidence="3" id="KW-0812">Transmembrane</keyword>
<evidence type="ECO:0000256" key="5">
    <source>
        <dbReference type="ARBA" id="ARBA00023002"/>
    </source>
</evidence>